<feature type="compositionally biased region" description="Basic and acidic residues" evidence="1">
    <location>
        <begin position="615"/>
        <end position="626"/>
    </location>
</feature>
<name>A0AAE0LLA5_9CHLO</name>
<sequence>MKIWPARPVVTSAKSRGMRRKVGDIKHVDPTEFQDGRQIKKGLLSEVREEVCGLPSQRERLQKIRDIISAKNPDLRSHTESPAAGYELETIHGDIDASGRAIHHTFTTGTTTDVQHCDEHFGVNTCGQQISLGPLKCTVDQAAQLVVYIDVTLRTLYGIEVTVIAGETPPNIIWSGESAQYVQLAFTEPIYAATILAAPELLQRVPCIPRGRDTFKSGTETIPRVRHAPAQPENRAPVEGRKVAVSHPCFEWATLSQLKEKFIEFEDSVDSATIESICKGTTAGSDEAVDCEVVQLLLTSAKAAVMLANGTLKLIFDGEPAVCELVASSRELREAQETEVVFFDNAGLFRVGFDESCVQEGVDKAIKEATKQQSTQLLPLPTTRTQLGSNTDRTGSFVRHRPMRSGNMWLARASAAAYDYIAKQEKSQLAIELYHTEAGEVQVTLTLGKFSRRGEKGTGHGRLEHTEAIAVLNSVWEQRLQDIKNRETPQVEPASHRELIDLTSSIKTGIDALQAEVGEIKHSTTETGVGIGALNDKQEATITTLGELSASAAGHLQAIGELHRDCTAGFVSVMTECQGVKAAVNDVAEAQRTHESRMVPLYQSMIDRLLGIEHNTKDSRAEDEARKRARSRTSSRQGERLTHTEEYLQAQLTLLANQQQEQAAKLAQQPPMVQQTTLPTPLQNLQNMQNVQTLASLQSMGIQLPRG</sequence>
<protein>
    <submittedName>
        <fullName evidence="2">Uncharacterized protein</fullName>
    </submittedName>
</protein>
<keyword evidence="3" id="KW-1185">Reference proteome</keyword>
<comment type="caution">
    <text evidence="2">The sequence shown here is derived from an EMBL/GenBank/DDBJ whole genome shotgun (WGS) entry which is preliminary data.</text>
</comment>
<evidence type="ECO:0000256" key="1">
    <source>
        <dbReference type="SAM" id="MobiDB-lite"/>
    </source>
</evidence>
<reference evidence="2 3" key="1">
    <citation type="journal article" date="2015" name="Genome Biol. Evol.">
        <title>Comparative Genomics of a Bacterivorous Green Alga Reveals Evolutionary Causalities and Consequences of Phago-Mixotrophic Mode of Nutrition.</title>
        <authorList>
            <person name="Burns J.A."/>
            <person name="Paasch A."/>
            <person name="Narechania A."/>
            <person name="Kim E."/>
        </authorList>
    </citation>
    <scope>NUCLEOTIDE SEQUENCE [LARGE SCALE GENOMIC DNA]</scope>
    <source>
        <strain evidence="2 3">PLY_AMNH</strain>
    </source>
</reference>
<evidence type="ECO:0000313" key="3">
    <source>
        <dbReference type="Proteomes" id="UP001190700"/>
    </source>
</evidence>
<accession>A0AAE0LLA5</accession>
<gene>
    <name evidence="2" type="ORF">CYMTET_3221</name>
</gene>
<evidence type="ECO:0000313" key="2">
    <source>
        <dbReference type="EMBL" id="KAK3289322.1"/>
    </source>
</evidence>
<organism evidence="2 3">
    <name type="scientific">Cymbomonas tetramitiformis</name>
    <dbReference type="NCBI Taxonomy" id="36881"/>
    <lineage>
        <taxon>Eukaryota</taxon>
        <taxon>Viridiplantae</taxon>
        <taxon>Chlorophyta</taxon>
        <taxon>Pyramimonadophyceae</taxon>
        <taxon>Pyramimonadales</taxon>
        <taxon>Pyramimonadaceae</taxon>
        <taxon>Cymbomonas</taxon>
    </lineage>
</organism>
<dbReference type="EMBL" id="LGRX02000167">
    <property type="protein sequence ID" value="KAK3289322.1"/>
    <property type="molecule type" value="Genomic_DNA"/>
</dbReference>
<proteinExistence type="predicted"/>
<dbReference type="AlphaFoldDB" id="A0AAE0LLA5"/>
<feature type="region of interest" description="Disordered" evidence="1">
    <location>
        <begin position="615"/>
        <end position="642"/>
    </location>
</feature>
<dbReference type="Proteomes" id="UP001190700">
    <property type="component" value="Unassembled WGS sequence"/>
</dbReference>